<keyword evidence="2" id="KW-1185">Reference proteome</keyword>
<dbReference type="AlphaFoldDB" id="A0A2A2I8Q4"/>
<reference evidence="1 2" key="1">
    <citation type="submission" date="2017-08" db="EMBL/GenBank/DDBJ databases">
        <title>Virgibacillus indicus sp. nov. and Virgibacillus profoundi sp. nov, two moderately halophilic bacteria isolated from marine sediment by using the Microfluidic Streak Plate.</title>
        <authorList>
            <person name="Xu B."/>
            <person name="Hu B."/>
            <person name="Wang J."/>
            <person name="Zhu Y."/>
            <person name="Huang L."/>
            <person name="Du W."/>
            <person name="Huang Y."/>
        </authorList>
    </citation>
    <scope>NUCLEOTIDE SEQUENCE [LARGE SCALE GENOMIC DNA]</scope>
    <source>
        <strain evidence="1 2">IO3-P3-H5</strain>
    </source>
</reference>
<dbReference type="OrthoDB" id="2692124at2"/>
<name>A0A2A2I8Q4_9BACI</name>
<comment type="caution">
    <text evidence="1">The sequence shown here is derived from an EMBL/GenBank/DDBJ whole genome shotgun (WGS) entry which is preliminary data.</text>
</comment>
<proteinExistence type="predicted"/>
<gene>
    <name evidence="1" type="ORF">CIL05_18960</name>
</gene>
<dbReference type="EMBL" id="NPOA01000016">
    <property type="protein sequence ID" value="PAV27952.1"/>
    <property type="molecule type" value="Genomic_DNA"/>
</dbReference>
<protein>
    <submittedName>
        <fullName evidence="1">DUF2187 domain-containing protein</fullName>
    </submittedName>
</protein>
<evidence type="ECO:0000313" key="1">
    <source>
        <dbReference type="EMBL" id="PAV27952.1"/>
    </source>
</evidence>
<sequence>MESNNNAKIGDEISFNSGIKGIVEKVNDNSVIVKVTENKTDLEFKGNKTVVGHKNYSII</sequence>
<evidence type="ECO:0000313" key="2">
    <source>
        <dbReference type="Proteomes" id="UP000218887"/>
    </source>
</evidence>
<dbReference type="RefSeq" id="WP_095657115.1">
    <property type="nucleotide sequence ID" value="NZ_NPOA01000016.1"/>
</dbReference>
<organism evidence="1 2">
    <name type="scientific">Virgibacillus profundi</name>
    <dbReference type="NCBI Taxonomy" id="2024555"/>
    <lineage>
        <taxon>Bacteria</taxon>
        <taxon>Bacillati</taxon>
        <taxon>Bacillota</taxon>
        <taxon>Bacilli</taxon>
        <taxon>Bacillales</taxon>
        <taxon>Bacillaceae</taxon>
        <taxon>Virgibacillus</taxon>
    </lineage>
</organism>
<accession>A0A2A2I8Q4</accession>
<dbReference type="Pfam" id="PF09953">
    <property type="entry name" value="DUF2187"/>
    <property type="match status" value="1"/>
</dbReference>
<dbReference type="Proteomes" id="UP000218887">
    <property type="component" value="Unassembled WGS sequence"/>
</dbReference>
<dbReference type="InterPro" id="IPR018690">
    <property type="entry name" value="DUF2187"/>
</dbReference>